<dbReference type="Gene3D" id="3.30.70.270">
    <property type="match status" value="1"/>
</dbReference>
<reference evidence="3" key="1">
    <citation type="submission" date="2015-10" db="EMBL/GenBank/DDBJ databases">
        <authorList>
            <person name="Martinez-Garcia P.J."/>
            <person name="Crepeau M.W."/>
            <person name="Puiu D."/>
            <person name="Gonzalez-Ibeas D."/>
            <person name="Whalen J."/>
            <person name="Stevens K."/>
            <person name="Paul R."/>
            <person name="Butterfield T."/>
            <person name="Britton M."/>
            <person name="Reagan R."/>
            <person name="Chakraborty S."/>
            <person name="Walawage S.L."/>
            <person name="Vasquez-Gross H.A."/>
            <person name="Cardeno C."/>
            <person name="Famula R."/>
            <person name="Pratt K."/>
            <person name="Kuruganti S."/>
            <person name="Aradhya M.K."/>
            <person name="Leslie C.A."/>
            <person name="Dandekar A.M."/>
            <person name="Salzberg S.L."/>
            <person name="Wegrzyn J.L."/>
            <person name="Langley C.H."/>
            <person name="Neale D.B."/>
        </authorList>
    </citation>
    <scope>NUCLEOTIDE SEQUENCE</scope>
    <source>
        <tissue evidence="3">Leaves</tissue>
    </source>
</reference>
<proteinExistence type="predicted"/>
<dbReference type="InterPro" id="IPR005162">
    <property type="entry name" value="Retrotrans_gag_dom"/>
</dbReference>
<dbReference type="SUPFAM" id="SSF56672">
    <property type="entry name" value="DNA/RNA polymerases"/>
    <property type="match status" value="1"/>
</dbReference>
<dbReference type="PANTHER" id="PTHR15503">
    <property type="entry name" value="LDOC1 RELATED"/>
    <property type="match status" value="1"/>
</dbReference>
<dbReference type="SUPFAM" id="SSF50630">
    <property type="entry name" value="Acid proteases"/>
    <property type="match status" value="1"/>
</dbReference>
<accession>A0A833Y1Z6</accession>
<sequence>MAEHIRTKQQQQDMLLQHDQAIHNMSEQMQQIHEMLRTVLANQAQHPNREHQERQEIDREVENDGEQRRHTPRGVKLDFPHFRGEDPAGWVFKVHHYFSFYQTPNAQKLLMASYHMEGEALTWYQDAIDTGQFTDWPTFTEALQLRFGSTAYDDPMESLTRLKQHSTVAVYKAQFESLSNRLKGLSDNHKLSCFLSGLKDDIRLPLRLLKPANLNIAFSLAKIQEEFWVSTRRNAKPWADRNSYQSTTGNQWSAPNTSTTQPPKSPNPMRRVLPSHMDDKRKRGLCFHCDEKWHLGHVCKSPKIYFLQAADQNTEDKGEEVFYDSTDMTETAPPTTLEGPTITLNALTGTPCPKTMRLHGHIGNASVLILVDTGSTHNFLDPSIVTKANLPINSQSKLQVQVANGAVVETLGSCDEIDTRIQGVCFKPSYFVLPLAGCDGVLGIQWLASLGSINWNFSALQMQFQWEGKSVWFKGLQLQQTSFLDCHKMFLNSCYHGKGLILQLQATPTLLSNEVNHPELKQVLSEFTQVFKEPTGLPPMRSHDHRIILKEGTSPISTRPYRYPFYQKSEIEKIVAELLKTGVIRPSSSPFSSPVLLVRKADGSWRLCVDYRALNQEMVKDKFSIPVIDELLDELHRAAVFLKLDLRSGYHQIR</sequence>
<gene>
    <name evidence="3" type="ORF">F2P56_007404</name>
</gene>
<dbReference type="InterPro" id="IPR021109">
    <property type="entry name" value="Peptidase_aspartic_dom_sf"/>
</dbReference>
<dbReference type="EMBL" id="LIHL02000003">
    <property type="protein sequence ID" value="KAF5475612.1"/>
    <property type="molecule type" value="Genomic_DNA"/>
</dbReference>
<reference evidence="3" key="2">
    <citation type="submission" date="2020-03" db="EMBL/GenBank/DDBJ databases">
        <title>Walnut 2.0.</title>
        <authorList>
            <person name="Marrano A."/>
            <person name="Britton M."/>
            <person name="Zimin A.V."/>
            <person name="Zaini P.A."/>
            <person name="Workman R."/>
            <person name="Puiu D."/>
            <person name="Bianco L."/>
            <person name="Allen B.J."/>
            <person name="Troggio M."/>
            <person name="Leslie C.A."/>
            <person name="Timp W."/>
            <person name="Dendekar A."/>
            <person name="Salzberg S.L."/>
            <person name="Neale D.B."/>
        </authorList>
    </citation>
    <scope>NUCLEOTIDE SEQUENCE</scope>
    <source>
        <tissue evidence="3">Leaves</tissue>
    </source>
</reference>
<dbReference type="InterPro" id="IPR043128">
    <property type="entry name" value="Rev_trsase/Diguanyl_cyclase"/>
</dbReference>
<dbReference type="InterPro" id="IPR032567">
    <property type="entry name" value="RTL1-rel"/>
</dbReference>
<comment type="caution">
    <text evidence="3">The sequence shown here is derived from an EMBL/GenBank/DDBJ whole genome shotgun (WGS) entry which is preliminary data.</text>
</comment>
<dbReference type="Gene3D" id="2.40.70.10">
    <property type="entry name" value="Acid Proteases"/>
    <property type="match status" value="1"/>
</dbReference>
<evidence type="ECO:0000313" key="4">
    <source>
        <dbReference type="Proteomes" id="UP000619265"/>
    </source>
</evidence>
<feature type="region of interest" description="Disordered" evidence="1">
    <location>
        <begin position="44"/>
        <end position="78"/>
    </location>
</feature>
<dbReference type="Pfam" id="PF08284">
    <property type="entry name" value="RVP_2"/>
    <property type="match status" value="1"/>
</dbReference>
<feature type="compositionally biased region" description="Basic and acidic residues" evidence="1">
    <location>
        <begin position="47"/>
        <end position="78"/>
    </location>
</feature>
<dbReference type="Pfam" id="PF03732">
    <property type="entry name" value="Retrotrans_gag"/>
    <property type="match status" value="1"/>
</dbReference>
<dbReference type="Proteomes" id="UP000619265">
    <property type="component" value="Unassembled WGS sequence"/>
</dbReference>
<dbReference type="PANTHER" id="PTHR15503:SF22">
    <property type="entry name" value="TRANSPOSON TY3-I GAG POLYPROTEIN"/>
    <property type="match status" value="1"/>
</dbReference>
<dbReference type="CDD" id="cd00303">
    <property type="entry name" value="retropepsin_like"/>
    <property type="match status" value="1"/>
</dbReference>
<protein>
    <recommendedName>
        <fullName evidence="2">Retrotransposon gag domain-containing protein</fullName>
    </recommendedName>
</protein>
<dbReference type="Gene3D" id="3.10.10.10">
    <property type="entry name" value="HIV Type 1 Reverse Transcriptase, subunit A, domain 1"/>
    <property type="match status" value="1"/>
</dbReference>
<feature type="region of interest" description="Disordered" evidence="1">
    <location>
        <begin position="239"/>
        <end position="274"/>
    </location>
</feature>
<dbReference type="InterPro" id="IPR043502">
    <property type="entry name" value="DNA/RNA_pol_sf"/>
</dbReference>
<evidence type="ECO:0000256" key="1">
    <source>
        <dbReference type="SAM" id="MobiDB-lite"/>
    </source>
</evidence>
<dbReference type="Gramene" id="Jr03_19210_p1">
    <property type="protein sequence ID" value="cds.Jr03_19210_p1"/>
    <property type="gene ID" value="Jr03_19210"/>
</dbReference>
<feature type="compositionally biased region" description="Polar residues" evidence="1">
    <location>
        <begin position="242"/>
        <end position="262"/>
    </location>
</feature>
<name>A0A833Y1Z6_JUGRE</name>
<feature type="domain" description="Retrotransposon gag" evidence="2">
    <location>
        <begin position="111"/>
        <end position="199"/>
    </location>
</feature>
<evidence type="ECO:0000259" key="2">
    <source>
        <dbReference type="Pfam" id="PF03732"/>
    </source>
</evidence>
<feature type="non-terminal residue" evidence="3">
    <location>
        <position position="654"/>
    </location>
</feature>
<dbReference type="CDD" id="cd01647">
    <property type="entry name" value="RT_LTR"/>
    <property type="match status" value="1"/>
</dbReference>
<evidence type="ECO:0000313" key="3">
    <source>
        <dbReference type="EMBL" id="KAF5475612.1"/>
    </source>
</evidence>
<dbReference type="AlphaFoldDB" id="A0A833Y1Z6"/>
<organism evidence="3 4">
    <name type="scientific">Juglans regia</name>
    <name type="common">English walnut</name>
    <dbReference type="NCBI Taxonomy" id="51240"/>
    <lineage>
        <taxon>Eukaryota</taxon>
        <taxon>Viridiplantae</taxon>
        <taxon>Streptophyta</taxon>
        <taxon>Embryophyta</taxon>
        <taxon>Tracheophyta</taxon>
        <taxon>Spermatophyta</taxon>
        <taxon>Magnoliopsida</taxon>
        <taxon>eudicotyledons</taxon>
        <taxon>Gunneridae</taxon>
        <taxon>Pentapetalae</taxon>
        <taxon>rosids</taxon>
        <taxon>fabids</taxon>
        <taxon>Fagales</taxon>
        <taxon>Juglandaceae</taxon>
        <taxon>Juglans</taxon>
    </lineage>
</organism>